<dbReference type="Proteomes" id="UP000006377">
    <property type="component" value="Chromosome"/>
</dbReference>
<dbReference type="HOGENOM" id="CLU_098660_0_0_5"/>
<accession>A7HTM1</accession>
<sequence length="176" mass="18518">MPVMTERIPSNAIPWILIAVSVATLAGALFFEHVLGYVPCSLCLQGRLPHYFAIGAALIAGILSREANIGIGVLVFLGLCLLAYLAGAGLSFYHVGVEYKWWPGPDTCGAGGLVSNSLEDLQSALNGGAKPPRCDDAAWSVFGISLAGFNMLITLALAALSALPLLRYLRESRGEA</sequence>
<dbReference type="Pfam" id="PF02600">
    <property type="entry name" value="DsbB"/>
    <property type="match status" value="1"/>
</dbReference>
<dbReference type="PIRSF" id="PIRSF033913">
    <property type="entry name" value="S-S_format_DsbB"/>
    <property type="match status" value="1"/>
</dbReference>
<dbReference type="InterPro" id="IPR023380">
    <property type="entry name" value="DsbB-like_sf"/>
</dbReference>
<dbReference type="AlphaFoldDB" id="A7HTM1"/>
<dbReference type="KEGG" id="pla:Plav_1635"/>
<name>A7HTM1_PARL1</name>
<dbReference type="STRING" id="402881.Plav_1635"/>
<feature type="transmembrane region" description="Helical" evidence="5">
    <location>
        <begin position="137"/>
        <end position="163"/>
    </location>
</feature>
<evidence type="ECO:0000256" key="1">
    <source>
        <dbReference type="ARBA" id="ARBA00004141"/>
    </source>
</evidence>
<keyword evidence="3 5" id="KW-1133">Transmembrane helix</keyword>
<protein>
    <submittedName>
        <fullName evidence="6">Disulphide bond formation protein DsbB</fullName>
    </submittedName>
</protein>
<keyword evidence="4 5" id="KW-0472">Membrane</keyword>
<evidence type="ECO:0000313" key="7">
    <source>
        <dbReference type="Proteomes" id="UP000006377"/>
    </source>
</evidence>
<dbReference type="InterPro" id="IPR003752">
    <property type="entry name" value="DiS_bond_form_DsbB/BdbC"/>
</dbReference>
<reference evidence="6 7" key="1">
    <citation type="journal article" date="2011" name="Stand. Genomic Sci.">
        <title>Complete genome sequence of Parvibaculum lavamentivorans type strain (DS-1(T)).</title>
        <authorList>
            <person name="Schleheck D."/>
            <person name="Weiss M."/>
            <person name="Pitluck S."/>
            <person name="Bruce D."/>
            <person name="Land M.L."/>
            <person name="Han S."/>
            <person name="Saunders E."/>
            <person name="Tapia R."/>
            <person name="Detter C."/>
            <person name="Brettin T."/>
            <person name="Han J."/>
            <person name="Woyke T."/>
            <person name="Goodwin L."/>
            <person name="Pennacchio L."/>
            <person name="Nolan M."/>
            <person name="Cook A.M."/>
            <person name="Kjelleberg S."/>
            <person name="Thomas T."/>
        </authorList>
    </citation>
    <scope>NUCLEOTIDE SEQUENCE [LARGE SCALE GENOMIC DNA]</scope>
    <source>
        <strain evidence="7">DS-1 / DSM 13023 / NCIMB 13966</strain>
    </source>
</reference>
<dbReference type="GO" id="GO:0006457">
    <property type="term" value="P:protein folding"/>
    <property type="evidence" value="ECO:0007669"/>
    <property type="project" value="InterPro"/>
</dbReference>
<evidence type="ECO:0000313" key="6">
    <source>
        <dbReference type="EMBL" id="ABS63254.1"/>
    </source>
</evidence>
<dbReference type="Gene3D" id="1.20.1550.10">
    <property type="entry name" value="DsbB-like"/>
    <property type="match status" value="1"/>
</dbReference>
<keyword evidence="2 5" id="KW-0812">Transmembrane</keyword>
<dbReference type="EMBL" id="CP000774">
    <property type="protein sequence ID" value="ABS63254.1"/>
    <property type="molecule type" value="Genomic_DNA"/>
</dbReference>
<organism evidence="6 7">
    <name type="scientific">Parvibaculum lavamentivorans (strain DS-1 / DSM 13023 / NCIMB 13966)</name>
    <dbReference type="NCBI Taxonomy" id="402881"/>
    <lineage>
        <taxon>Bacteria</taxon>
        <taxon>Pseudomonadati</taxon>
        <taxon>Pseudomonadota</taxon>
        <taxon>Alphaproteobacteria</taxon>
        <taxon>Hyphomicrobiales</taxon>
        <taxon>Parvibaculaceae</taxon>
        <taxon>Parvibaculum</taxon>
    </lineage>
</organism>
<feature type="transmembrane region" description="Helical" evidence="5">
    <location>
        <begin position="48"/>
        <end position="64"/>
    </location>
</feature>
<comment type="subcellular location">
    <subcellularLocation>
        <location evidence="1">Membrane</location>
        <topology evidence="1">Multi-pass membrane protein</topology>
    </subcellularLocation>
</comment>
<dbReference type="SUPFAM" id="SSF158442">
    <property type="entry name" value="DsbB-like"/>
    <property type="match status" value="1"/>
</dbReference>
<evidence type="ECO:0000256" key="3">
    <source>
        <dbReference type="ARBA" id="ARBA00022989"/>
    </source>
</evidence>
<proteinExistence type="predicted"/>
<dbReference type="GO" id="GO:0015035">
    <property type="term" value="F:protein-disulfide reductase activity"/>
    <property type="evidence" value="ECO:0007669"/>
    <property type="project" value="InterPro"/>
</dbReference>
<keyword evidence="7" id="KW-1185">Reference proteome</keyword>
<evidence type="ECO:0000256" key="4">
    <source>
        <dbReference type="ARBA" id="ARBA00023136"/>
    </source>
</evidence>
<evidence type="ECO:0000256" key="2">
    <source>
        <dbReference type="ARBA" id="ARBA00022692"/>
    </source>
</evidence>
<dbReference type="eggNOG" id="COG1495">
    <property type="taxonomic scope" value="Bacteria"/>
</dbReference>
<dbReference type="InterPro" id="IPR024199">
    <property type="entry name" value="Uncharacterised_DsbB"/>
</dbReference>
<feature type="transmembrane region" description="Helical" evidence="5">
    <location>
        <begin position="71"/>
        <end position="93"/>
    </location>
</feature>
<feature type="transmembrane region" description="Helical" evidence="5">
    <location>
        <begin position="12"/>
        <end position="36"/>
    </location>
</feature>
<gene>
    <name evidence="6" type="ordered locus">Plav_1635</name>
</gene>
<dbReference type="GO" id="GO:0016020">
    <property type="term" value="C:membrane"/>
    <property type="evidence" value="ECO:0007669"/>
    <property type="project" value="UniProtKB-SubCell"/>
</dbReference>
<evidence type="ECO:0000256" key="5">
    <source>
        <dbReference type="SAM" id="Phobius"/>
    </source>
</evidence>